<dbReference type="KEGG" id="acad:UA74_03825"/>
<keyword evidence="3" id="KW-1133">Transmembrane helix</keyword>
<evidence type="ECO:0000313" key="4">
    <source>
        <dbReference type="EMBL" id="APU12844.1"/>
    </source>
</evidence>
<dbReference type="EMBL" id="CP016076">
    <property type="protein sequence ID" value="APU12844.1"/>
    <property type="molecule type" value="Genomic_DNA"/>
</dbReference>
<accession>A0AAC9PQ86</accession>
<proteinExistence type="predicted"/>
<reference evidence="5" key="1">
    <citation type="submission" date="2016-06" db="EMBL/GenBank/DDBJ databases">
        <title>Complete genome sequence of Actinoalloteichus fjordicus DSM 46855 (=ADI127-17), type strain of the new species Actinoalloteichus fjordicus.</title>
        <authorList>
            <person name="Ruckert C."/>
            <person name="Nouioui I."/>
            <person name="Willmese J."/>
            <person name="van Wezel G."/>
            <person name="Klenk H.-P."/>
            <person name="Kalinowski J."/>
            <person name="Zotchev S.B."/>
        </authorList>
    </citation>
    <scope>NUCLEOTIDE SEQUENCE [LARGE SCALE GENOMIC DNA]</scope>
    <source>
        <strain evidence="5">ADI127-7</strain>
    </source>
</reference>
<organism evidence="4 5">
    <name type="scientific">Actinoalloteichus fjordicus</name>
    <dbReference type="NCBI Taxonomy" id="1612552"/>
    <lineage>
        <taxon>Bacteria</taxon>
        <taxon>Bacillati</taxon>
        <taxon>Actinomycetota</taxon>
        <taxon>Actinomycetes</taxon>
        <taxon>Pseudonocardiales</taxon>
        <taxon>Pseudonocardiaceae</taxon>
        <taxon>Actinoalloteichus</taxon>
    </lineage>
</organism>
<evidence type="ECO:0000256" key="1">
    <source>
        <dbReference type="ARBA" id="ARBA00022801"/>
    </source>
</evidence>
<evidence type="ECO:0000256" key="2">
    <source>
        <dbReference type="SAM" id="MobiDB-lite"/>
    </source>
</evidence>
<dbReference type="GO" id="GO:0016787">
    <property type="term" value="F:hydrolase activity"/>
    <property type="evidence" value="ECO:0007669"/>
    <property type="project" value="UniProtKB-KW"/>
</dbReference>
<name>A0AAC9PQ86_9PSEU</name>
<keyword evidence="5" id="KW-1185">Reference proteome</keyword>
<dbReference type="InterPro" id="IPR005754">
    <property type="entry name" value="Sortase"/>
</dbReference>
<evidence type="ECO:0000313" key="5">
    <source>
        <dbReference type="Proteomes" id="UP000185511"/>
    </source>
</evidence>
<dbReference type="AlphaFoldDB" id="A0AAC9PQ86"/>
<sequence>MSLSSDSTTPAAWRRAAGVAAVGGAVGIAGLLLFGPSAMEVPGTAHPVQQPLSSVLGHNLSMPGAAEVRFGVPPEQAGGEPQEDQPVEAPAAADREDATQAPPPPSPPPPPQAAPDPPAPDAPARVAQRPGTILLPHGGTADLVRQEVGADRVLPVPDGIDEATWWGTGLGARSGAAVFAGHVNWQGRRGPFAELWDARVGREVSVMDQDGRAWRFAISEVHTVHKDDLPARAAALFGQDGPHRIVLVTCGGRWQGGALGYEDNRIVVATPIA</sequence>
<dbReference type="RefSeq" id="WP_232237620.1">
    <property type="nucleotide sequence ID" value="NZ_CP016076.1"/>
</dbReference>
<dbReference type="InterPro" id="IPR023365">
    <property type="entry name" value="Sortase_dom-sf"/>
</dbReference>
<dbReference type="Pfam" id="PF04203">
    <property type="entry name" value="Sortase"/>
    <property type="match status" value="1"/>
</dbReference>
<dbReference type="InterPro" id="IPR042001">
    <property type="entry name" value="Sortase_F"/>
</dbReference>
<feature type="region of interest" description="Disordered" evidence="2">
    <location>
        <begin position="70"/>
        <end position="125"/>
    </location>
</feature>
<dbReference type="Gene3D" id="2.40.260.10">
    <property type="entry name" value="Sortase"/>
    <property type="match status" value="1"/>
</dbReference>
<evidence type="ECO:0000256" key="3">
    <source>
        <dbReference type="SAM" id="Phobius"/>
    </source>
</evidence>
<dbReference type="CDD" id="cd05829">
    <property type="entry name" value="Sortase_F"/>
    <property type="match status" value="1"/>
</dbReference>
<feature type="compositionally biased region" description="Pro residues" evidence="2">
    <location>
        <begin position="101"/>
        <end position="121"/>
    </location>
</feature>
<keyword evidence="1" id="KW-0378">Hydrolase</keyword>
<dbReference type="SUPFAM" id="SSF63817">
    <property type="entry name" value="Sortase"/>
    <property type="match status" value="1"/>
</dbReference>
<dbReference type="Proteomes" id="UP000185511">
    <property type="component" value="Chromosome"/>
</dbReference>
<keyword evidence="3" id="KW-0472">Membrane</keyword>
<feature type="transmembrane region" description="Helical" evidence="3">
    <location>
        <begin position="12"/>
        <end position="34"/>
    </location>
</feature>
<gene>
    <name evidence="4" type="ORF">UA74_03825</name>
</gene>
<protein>
    <submittedName>
        <fullName evidence="4">Sortase family enzyme</fullName>
    </submittedName>
</protein>
<keyword evidence="3" id="KW-0812">Transmembrane</keyword>